<keyword evidence="4 9" id="KW-1133">Transmembrane helix</keyword>
<feature type="transmembrane region" description="Helical" evidence="9">
    <location>
        <begin position="296"/>
        <end position="317"/>
    </location>
</feature>
<dbReference type="OrthoDB" id="421226at2759"/>
<dbReference type="CDD" id="cd00038">
    <property type="entry name" value="CAP_ED"/>
    <property type="match status" value="1"/>
</dbReference>
<gene>
    <name evidence="11" type="ORF">TrLO_g11008</name>
</gene>
<dbReference type="EMBL" id="BRXW01000063">
    <property type="protein sequence ID" value="GMI03800.1"/>
    <property type="molecule type" value="Genomic_DNA"/>
</dbReference>
<evidence type="ECO:0000256" key="7">
    <source>
        <dbReference type="ARBA" id="ARBA00023303"/>
    </source>
</evidence>
<feature type="transmembrane region" description="Helical" evidence="9">
    <location>
        <begin position="392"/>
        <end position="416"/>
    </location>
</feature>
<dbReference type="Gene3D" id="1.10.287.70">
    <property type="match status" value="2"/>
</dbReference>
<dbReference type="PROSITE" id="PS50042">
    <property type="entry name" value="CNMP_BINDING_3"/>
    <property type="match status" value="2"/>
</dbReference>
<sequence length="1436" mass="160001">MASSASLPTPLNLDPSPSKSYPSSNSVSPASSSAPVTPLHKRSPMERGPWENLSQIPSDTKIQSPTVSLTQELKGKVGKGVDRERSASYKRLSYIHADLLRHSANTAKKKVEEDKNKYIHPKDPKKIRWDIYCGVLIVYSVMIIPWRIGFEVEAEGLILYFDYMVDICFAFDMLMCCFTAIYEEDRLITDLGVVRVSYAKSWFFPDLLSTVPIDKVVELVIGGGAEAALNEMEQGASCEDFTDTGDGGAGNELAGFRLIRILRLARLLKLMRLLKLSQKASAVDMNEMLNPAIRKLLGVLGKIMFMAHLLSCVWFGVNDCAPLAKFASLSTMECDEDNNQVVTEYEADWVACGEASLTSQYFASFYWTIATMMAVGYGDVSPHTTAEKVYGIVTQVVGAMSFGLIIATVGIIVDTINPEATIRKRKLDTLQAFMSERGCTKMLKRQVKDHFEYYYANKTVFPEAGIMMSLPANLKAQLIFELNKKNLSDFHIFHNLDVVFATDLVIKLKPMCLGYRQSLGTFGGFNSEGYFIAKGRVQALSPVGVAEMSICALFKNGDDFELDSMLTDQVMRCTYRAISVTDLFWVDLSDFRELSDEYPACGENIRFHAMQHKNRMDISLASETKDLPGVGLCQSIVTYDLKSYPIEDVISFFEVTESSDSNKIRTYRNVEVGANGEPIMPSFMKSPSSAKLSINVNPSATISPSATPKSATTVTTPKTQEKRFSTSAPVGSASSKDAWADKNDSSDDVKGEESLSSEPPGSNKKDRQTFAIIRRKDSMKSQGSMLSLDTPMALFKHSSFKRKKRVKVEVEETTAELAKRYVINPKQGQKIAWDLFVGALILWSVIMVPYRLGFDQEPEDNSPMFWLDVFVDIMFGLDIVLCFRTAYQDEQLVYVTEPRMIANNYFRGWFSVDFLSTFPIDRIIMLFNDAGGAAADVIILNATLGGVGEEEEEGGNAARSLKMIKILRLIRLSKLARLLKLKNLVKGMDEILALSAVAMKALQLVTTMVFIGHLFGCFWNYTSSNFTDLILEEEEAKTRVWWMAPLLQEDAPEGSQLTLIDVGGMYIASLYWAFTTMTTVGYGDILPTNDVERVYATLIMVLGATIFGYIVGSVGALAINVNGAPARKHARVSTAMNYLTEQGVSKVYKDSVKKQVLYYLQCKSPFNEDGSLLEVMPREIKRELILQCHKEIVPFVPLFKRQSRDFVAHLLTKMRPQKVTAGNVILNSDLGSDGIYFLMKGTAKMDVMDKSKPSTLQGAKEDEHKLLRSVFIEVGRFFGHEIYVDDELNHAPDLYRVYKSVHDCELFVLLDMDVSHMLESHPNLASQLKLALHQMISAQPPIMINTNRARKQRKSFHSFVFGSAKVHPGTDNTTSNAAQAAANLRAKLKKSASQKAETIKNMNEKLSEEQSSNASLGGGLERKGEKSIRFSPKPSE</sequence>
<feature type="region of interest" description="Disordered" evidence="8">
    <location>
        <begin position="1389"/>
        <end position="1436"/>
    </location>
</feature>
<feature type="domain" description="Cyclic nucleotide-binding" evidence="10">
    <location>
        <begin position="1198"/>
        <end position="1245"/>
    </location>
</feature>
<dbReference type="PANTHER" id="PTHR47823:SF9">
    <property type="entry name" value="CHROMOSOME UNDETERMINED SCAFFOLD_10, WHOLE GENOME SHOTGUN SEQUENCE"/>
    <property type="match status" value="1"/>
</dbReference>
<feature type="transmembrane region" description="Helical" evidence="9">
    <location>
        <begin position="991"/>
        <end position="1015"/>
    </location>
</feature>
<dbReference type="Gene3D" id="1.10.287.630">
    <property type="entry name" value="Helix hairpin bin"/>
    <property type="match status" value="1"/>
</dbReference>
<feature type="compositionally biased region" description="Basic and acidic residues" evidence="8">
    <location>
        <begin position="738"/>
        <end position="753"/>
    </location>
</feature>
<keyword evidence="6 9" id="KW-0472">Membrane</keyword>
<dbReference type="Gene3D" id="2.60.120.10">
    <property type="entry name" value="Jelly Rolls"/>
    <property type="match status" value="2"/>
</dbReference>
<evidence type="ECO:0000256" key="5">
    <source>
        <dbReference type="ARBA" id="ARBA00023065"/>
    </source>
</evidence>
<name>A0A9W7C6D9_9STRA</name>
<keyword evidence="7" id="KW-0407">Ion channel</keyword>
<evidence type="ECO:0000256" key="3">
    <source>
        <dbReference type="ARBA" id="ARBA00022692"/>
    </source>
</evidence>
<evidence type="ECO:0000256" key="1">
    <source>
        <dbReference type="ARBA" id="ARBA00004141"/>
    </source>
</evidence>
<keyword evidence="5" id="KW-0406">Ion transport</keyword>
<feature type="transmembrane region" description="Helical" evidence="9">
    <location>
        <begin position="831"/>
        <end position="852"/>
    </location>
</feature>
<dbReference type="GO" id="GO:0016020">
    <property type="term" value="C:membrane"/>
    <property type="evidence" value="ECO:0007669"/>
    <property type="project" value="UniProtKB-SubCell"/>
</dbReference>
<evidence type="ECO:0000256" key="2">
    <source>
        <dbReference type="ARBA" id="ARBA00022448"/>
    </source>
</evidence>
<feature type="transmembrane region" description="Helical" evidence="9">
    <location>
        <begin position="1063"/>
        <end position="1082"/>
    </location>
</feature>
<dbReference type="InterPro" id="IPR005821">
    <property type="entry name" value="Ion_trans_dom"/>
</dbReference>
<dbReference type="Proteomes" id="UP001165122">
    <property type="component" value="Unassembled WGS sequence"/>
</dbReference>
<dbReference type="SUPFAM" id="SSF51206">
    <property type="entry name" value="cAMP-binding domain-like"/>
    <property type="match status" value="2"/>
</dbReference>
<feature type="domain" description="Cyclic nucleotide-binding" evidence="10">
    <location>
        <begin position="492"/>
        <end position="594"/>
    </location>
</feature>
<dbReference type="InterPro" id="IPR014710">
    <property type="entry name" value="RmlC-like_jellyroll"/>
</dbReference>
<accession>A0A9W7C6D9</accession>
<evidence type="ECO:0000313" key="11">
    <source>
        <dbReference type="EMBL" id="GMI03800.1"/>
    </source>
</evidence>
<reference evidence="12" key="1">
    <citation type="journal article" date="2023" name="Commun. Biol.">
        <title>Genome analysis of Parmales, the sister group of diatoms, reveals the evolutionary specialization of diatoms from phago-mixotrophs to photoautotrophs.</title>
        <authorList>
            <person name="Ban H."/>
            <person name="Sato S."/>
            <person name="Yoshikawa S."/>
            <person name="Yamada K."/>
            <person name="Nakamura Y."/>
            <person name="Ichinomiya M."/>
            <person name="Sato N."/>
            <person name="Blanc-Mathieu R."/>
            <person name="Endo H."/>
            <person name="Kuwata A."/>
            <person name="Ogata H."/>
        </authorList>
    </citation>
    <scope>NUCLEOTIDE SEQUENCE [LARGE SCALE GENOMIC DNA]</scope>
    <source>
        <strain evidence="12">NIES 3700</strain>
    </source>
</reference>
<feature type="region of interest" description="Disordered" evidence="8">
    <location>
        <begin position="700"/>
        <end position="769"/>
    </location>
</feature>
<feature type="transmembrane region" description="Helical" evidence="9">
    <location>
        <begin position="864"/>
        <end position="883"/>
    </location>
</feature>
<organism evidence="11 12">
    <name type="scientific">Triparma laevis f. longispina</name>
    <dbReference type="NCBI Taxonomy" id="1714387"/>
    <lineage>
        <taxon>Eukaryota</taxon>
        <taxon>Sar</taxon>
        <taxon>Stramenopiles</taxon>
        <taxon>Ochrophyta</taxon>
        <taxon>Bolidophyceae</taxon>
        <taxon>Parmales</taxon>
        <taxon>Triparmaceae</taxon>
        <taxon>Triparma</taxon>
    </lineage>
</organism>
<proteinExistence type="predicted"/>
<evidence type="ECO:0000256" key="8">
    <source>
        <dbReference type="SAM" id="MobiDB-lite"/>
    </source>
</evidence>
<feature type="transmembrane region" description="Helical" evidence="9">
    <location>
        <begin position="129"/>
        <end position="148"/>
    </location>
</feature>
<protein>
    <recommendedName>
        <fullName evidence="10">Cyclic nucleotide-binding domain-containing protein</fullName>
    </recommendedName>
</protein>
<evidence type="ECO:0000256" key="6">
    <source>
        <dbReference type="ARBA" id="ARBA00023136"/>
    </source>
</evidence>
<evidence type="ECO:0000256" key="4">
    <source>
        <dbReference type="ARBA" id="ARBA00022989"/>
    </source>
</evidence>
<feature type="region of interest" description="Disordered" evidence="8">
    <location>
        <begin position="1"/>
        <end position="58"/>
    </location>
</feature>
<comment type="caution">
    <text evidence="11">The sequence shown here is derived from an EMBL/GenBank/DDBJ whole genome shotgun (WGS) entry which is preliminary data.</text>
</comment>
<dbReference type="InterPro" id="IPR000595">
    <property type="entry name" value="cNMP-bd_dom"/>
</dbReference>
<keyword evidence="2" id="KW-0813">Transport</keyword>
<dbReference type="PANTHER" id="PTHR47823">
    <property type="entry name" value="ION_TRANS DOMAIN-CONTAINING PROTEIN"/>
    <property type="match status" value="1"/>
</dbReference>
<feature type="transmembrane region" description="Helical" evidence="9">
    <location>
        <begin position="160"/>
        <end position="182"/>
    </location>
</feature>
<dbReference type="GO" id="GO:0005249">
    <property type="term" value="F:voltage-gated potassium channel activity"/>
    <property type="evidence" value="ECO:0007669"/>
    <property type="project" value="InterPro"/>
</dbReference>
<dbReference type="PRINTS" id="PR01463">
    <property type="entry name" value="EAGCHANLFMLY"/>
</dbReference>
<dbReference type="InterPro" id="IPR003938">
    <property type="entry name" value="K_chnl_volt-dep_EAG/ELK/ERG"/>
</dbReference>
<feature type="compositionally biased region" description="Polar residues" evidence="8">
    <location>
        <begin position="700"/>
        <end position="718"/>
    </location>
</feature>
<feature type="compositionally biased region" description="Polar residues" evidence="8">
    <location>
        <begin position="725"/>
        <end position="735"/>
    </location>
</feature>
<feature type="compositionally biased region" description="Low complexity" evidence="8">
    <location>
        <begin position="15"/>
        <end position="38"/>
    </location>
</feature>
<dbReference type="SUPFAM" id="SSF81324">
    <property type="entry name" value="Voltage-gated potassium channels"/>
    <property type="match status" value="2"/>
</dbReference>
<evidence type="ECO:0000256" key="9">
    <source>
        <dbReference type="SAM" id="Phobius"/>
    </source>
</evidence>
<keyword evidence="12" id="KW-1185">Reference proteome</keyword>
<dbReference type="Pfam" id="PF00520">
    <property type="entry name" value="Ion_trans"/>
    <property type="match status" value="2"/>
</dbReference>
<feature type="transmembrane region" description="Helical" evidence="9">
    <location>
        <begin position="1094"/>
        <end position="1119"/>
    </location>
</feature>
<evidence type="ECO:0000259" key="10">
    <source>
        <dbReference type="PROSITE" id="PS50042"/>
    </source>
</evidence>
<dbReference type="InterPro" id="IPR018490">
    <property type="entry name" value="cNMP-bd_dom_sf"/>
</dbReference>
<keyword evidence="3 9" id="KW-0812">Transmembrane</keyword>
<comment type="subcellular location">
    <subcellularLocation>
        <location evidence="1">Membrane</location>
        <topology evidence="1">Multi-pass membrane protein</topology>
    </subcellularLocation>
</comment>
<evidence type="ECO:0000313" key="12">
    <source>
        <dbReference type="Proteomes" id="UP001165122"/>
    </source>
</evidence>